<comment type="pathway">
    <text evidence="3 14">Cofactor biosynthesis; riboflavin biosynthesis; 5-amino-6-(D-ribitylamino)uracil from GTP: step 3/4.</text>
</comment>
<evidence type="ECO:0000256" key="4">
    <source>
        <dbReference type="ARBA" id="ARBA00005259"/>
    </source>
</evidence>
<dbReference type="Gene3D" id="3.40.140.10">
    <property type="entry name" value="Cytidine Deaminase, domain 2"/>
    <property type="match status" value="1"/>
</dbReference>
<dbReference type="InterPro" id="IPR002125">
    <property type="entry name" value="CMP_dCMP_dom"/>
</dbReference>
<dbReference type="InterPro" id="IPR024072">
    <property type="entry name" value="DHFR-like_dom_sf"/>
</dbReference>
<organism evidence="16 17">
    <name type="scientific">Ventrimonas faecis</name>
    <dbReference type="NCBI Taxonomy" id="3133170"/>
    <lineage>
        <taxon>Bacteria</taxon>
        <taxon>Bacillati</taxon>
        <taxon>Bacillota</taxon>
        <taxon>Clostridia</taxon>
        <taxon>Lachnospirales</taxon>
        <taxon>Lachnospiraceae</taxon>
        <taxon>Ventrimonas</taxon>
    </lineage>
</organism>
<dbReference type="NCBIfam" id="TIGR00227">
    <property type="entry name" value="ribD_Cterm"/>
    <property type="match status" value="1"/>
</dbReference>
<evidence type="ECO:0000256" key="14">
    <source>
        <dbReference type="PIRNR" id="PIRNR006769"/>
    </source>
</evidence>
<reference evidence="16 17" key="1">
    <citation type="submission" date="2024-03" db="EMBL/GenBank/DDBJ databases">
        <title>Human intestinal bacterial collection.</title>
        <authorList>
            <person name="Pauvert C."/>
            <person name="Hitch T.C.A."/>
            <person name="Clavel T."/>
        </authorList>
    </citation>
    <scope>NUCLEOTIDE SEQUENCE [LARGE SCALE GENOMIC DNA]</scope>
    <source>
        <strain evidence="16 17">CLA-AP-H27</strain>
    </source>
</reference>
<gene>
    <name evidence="16" type="primary">ribD</name>
    <name evidence="16" type="ORF">WMO41_06815</name>
</gene>
<evidence type="ECO:0000313" key="17">
    <source>
        <dbReference type="Proteomes" id="UP001437460"/>
    </source>
</evidence>
<dbReference type="InterPro" id="IPR004794">
    <property type="entry name" value="Eubact_RibD"/>
</dbReference>
<dbReference type="PIRSF" id="PIRSF006769">
    <property type="entry name" value="RibD"/>
    <property type="match status" value="1"/>
</dbReference>
<dbReference type="Proteomes" id="UP001437460">
    <property type="component" value="Unassembled WGS sequence"/>
</dbReference>
<comment type="catalytic activity">
    <reaction evidence="13 14">
        <text>2,5-diamino-6-hydroxy-4-(5-phosphoribosylamino)-pyrimidine + H2O + H(+) = 5-amino-6-(5-phospho-D-ribosylamino)uracil + NH4(+)</text>
        <dbReference type="Rhea" id="RHEA:21868"/>
        <dbReference type="ChEBI" id="CHEBI:15377"/>
        <dbReference type="ChEBI" id="CHEBI:15378"/>
        <dbReference type="ChEBI" id="CHEBI:28938"/>
        <dbReference type="ChEBI" id="CHEBI:58453"/>
        <dbReference type="ChEBI" id="CHEBI:58614"/>
        <dbReference type="EC" id="3.5.4.26"/>
    </reaction>
</comment>
<keyword evidence="9 14" id="KW-0521">NADP</keyword>
<dbReference type="InterPro" id="IPR016193">
    <property type="entry name" value="Cytidine_deaminase-like"/>
</dbReference>
<evidence type="ECO:0000256" key="5">
    <source>
        <dbReference type="ARBA" id="ARBA00007417"/>
    </source>
</evidence>
<dbReference type="InterPro" id="IPR011549">
    <property type="entry name" value="RibD_C"/>
</dbReference>
<dbReference type="EC" id="3.5.4.26" evidence="14"/>
<evidence type="ECO:0000256" key="12">
    <source>
        <dbReference type="ARBA" id="ARBA00049861"/>
    </source>
</evidence>
<evidence type="ECO:0000256" key="7">
    <source>
        <dbReference type="ARBA" id="ARBA00022723"/>
    </source>
</evidence>
<dbReference type="RefSeq" id="WP_349229105.1">
    <property type="nucleotide sequence ID" value="NZ_JBBMFJ010000011.1"/>
</dbReference>
<dbReference type="CDD" id="cd01284">
    <property type="entry name" value="Riboflavin_deaminase-reductase"/>
    <property type="match status" value="1"/>
</dbReference>
<keyword evidence="7 14" id="KW-0479">Metal-binding</keyword>
<keyword evidence="11" id="KW-0511">Multifunctional enzyme</keyword>
<evidence type="ECO:0000259" key="15">
    <source>
        <dbReference type="PROSITE" id="PS51747"/>
    </source>
</evidence>
<dbReference type="InterPro" id="IPR002734">
    <property type="entry name" value="RibDG_C"/>
</dbReference>
<dbReference type="PANTHER" id="PTHR38011">
    <property type="entry name" value="DIHYDROFOLATE REDUCTASE FAMILY PROTEIN (AFU_ORTHOLOGUE AFUA_8G06820)"/>
    <property type="match status" value="1"/>
</dbReference>
<dbReference type="PROSITE" id="PS00903">
    <property type="entry name" value="CYT_DCMP_DEAMINASES_1"/>
    <property type="match status" value="1"/>
</dbReference>
<comment type="pathway">
    <text evidence="2 14">Cofactor biosynthesis; riboflavin biosynthesis; 5-amino-6-(D-ribitylamino)uracil from GTP: step 2/4.</text>
</comment>
<dbReference type="PANTHER" id="PTHR38011:SF7">
    <property type="entry name" value="2,5-DIAMINO-6-RIBOSYLAMINO-4(3H)-PYRIMIDINONE 5'-PHOSPHATE REDUCTASE"/>
    <property type="match status" value="1"/>
</dbReference>
<dbReference type="InterPro" id="IPR050765">
    <property type="entry name" value="Riboflavin_Biosynth_HTPR"/>
</dbReference>
<comment type="function">
    <text evidence="1 14">Converts 2,5-diamino-6-(ribosylamino)-4(3h)-pyrimidinone 5'-phosphate into 5-amino-6-(ribosylamino)-2,4(1h,3h)-pyrimidinedione 5'-phosphate.</text>
</comment>
<accession>A0ABV1HL79</accession>
<comment type="cofactor">
    <cofactor evidence="14">
        <name>Zn(2+)</name>
        <dbReference type="ChEBI" id="CHEBI:29105"/>
    </cofactor>
    <text evidence="14">Binds 1 zinc ion.</text>
</comment>
<evidence type="ECO:0000256" key="3">
    <source>
        <dbReference type="ARBA" id="ARBA00004910"/>
    </source>
</evidence>
<comment type="similarity">
    <text evidence="5 14">In the C-terminal section; belongs to the HTP reductase family.</text>
</comment>
<dbReference type="Pfam" id="PF00383">
    <property type="entry name" value="dCMP_cyt_deam_1"/>
    <property type="match status" value="1"/>
</dbReference>
<sequence>MTDQDYMRRAIELAKQGEGWTSPNPLVGAVIVKDGRVIGEGYHARYGECHAERNALKACMEPTEGADLYVTLEPCCHYGKQPPCVEAIVQAGIRRVFVGSDDPNPLVAGKGIRYLRERGITVETHVLKEECDRLNPVFFHFIRKRTPYVVMKYAMTLDGKIAAYTGASKWVTGEEARAYVQRERHRYRGIMVGVGTVLADDPMLNCRMPGGRNPVRIICDTHLRTPVTSQIVRTAKEIPTILAVCEPDRNRYQPYEEAGCQILALPEAEGHIDLNALMEKLGQAQIDSILLEGGGTLNWAACKCGIVREVHAYVAPKLFGGAEAKTPVEGRGVADPSEAVLLKIKEIRHLGEDLLIESEVQDVYGNC</sequence>
<protein>
    <recommendedName>
        <fullName evidence="14">Riboflavin biosynthesis protein RibD</fullName>
    </recommendedName>
    <domain>
        <recommendedName>
            <fullName evidence="14">Diaminohydroxyphosphoribosylaminopyrimidine deaminase</fullName>
            <shortName evidence="14">DRAP deaminase</shortName>
            <ecNumber evidence="14">3.5.4.26</ecNumber>
        </recommendedName>
        <alternativeName>
            <fullName evidence="14">Riboflavin-specific deaminase</fullName>
        </alternativeName>
    </domain>
    <domain>
        <recommendedName>
            <fullName evidence="14">5-amino-6-(5-phosphoribosylamino)uracil reductase</fullName>
            <ecNumber evidence="14">1.1.1.193</ecNumber>
        </recommendedName>
        <alternativeName>
            <fullName evidence="14">HTP reductase</fullName>
        </alternativeName>
    </domain>
</protein>
<evidence type="ECO:0000256" key="9">
    <source>
        <dbReference type="ARBA" id="ARBA00022857"/>
    </source>
</evidence>
<dbReference type="GO" id="GO:0008835">
    <property type="term" value="F:diaminohydroxyphosphoribosylaminopyrimidine deaminase activity"/>
    <property type="evidence" value="ECO:0007669"/>
    <property type="project" value="UniProtKB-EC"/>
</dbReference>
<dbReference type="EMBL" id="JBBMFJ010000011">
    <property type="protein sequence ID" value="MEQ2562874.1"/>
    <property type="molecule type" value="Genomic_DNA"/>
</dbReference>
<keyword evidence="8 14" id="KW-0862">Zinc</keyword>
<dbReference type="PROSITE" id="PS51747">
    <property type="entry name" value="CYT_DCMP_DEAMINASES_2"/>
    <property type="match status" value="1"/>
</dbReference>
<dbReference type="InterPro" id="IPR016192">
    <property type="entry name" value="APOBEC/CMP_deaminase_Zn-bd"/>
</dbReference>
<evidence type="ECO:0000313" key="16">
    <source>
        <dbReference type="EMBL" id="MEQ2562874.1"/>
    </source>
</evidence>
<evidence type="ECO:0000256" key="1">
    <source>
        <dbReference type="ARBA" id="ARBA00002151"/>
    </source>
</evidence>
<comment type="catalytic activity">
    <reaction evidence="12 14">
        <text>5-amino-6-(5-phospho-D-ribitylamino)uracil + NADP(+) = 5-amino-6-(5-phospho-D-ribosylamino)uracil + NADPH + H(+)</text>
        <dbReference type="Rhea" id="RHEA:17845"/>
        <dbReference type="ChEBI" id="CHEBI:15378"/>
        <dbReference type="ChEBI" id="CHEBI:57783"/>
        <dbReference type="ChEBI" id="CHEBI:58349"/>
        <dbReference type="ChEBI" id="CHEBI:58421"/>
        <dbReference type="ChEBI" id="CHEBI:58453"/>
        <dbReference type="EC" id="1.1.1.193"/>
    </reaction>
</comment>
<evidence type="ECO:0000256" key="6">
    <source>
        <dbReference type="ARBA" id="ARBA00022619"/>
    </source>
</evidence>
<evidence type="ECO:0000256" key="13">
    <source>
        <dbReference type="ARBA" id="ARBA00049886"/>
    </source>
</evidence>
<evidence type="ECO:0000256" key="10">
    <source>
        <dbReference type="ARBA" id="ARBA00023002"/>
    </source>
</evidence>
<comment type="caution">
    <text evidence="16">The sequence shown here is derived from an EMBL/GenBank/DDBJ whole genome shotgun (WGS) entry which is preliminary data.</text>
</comment>
<feature type="domain" description="CMP/dCMP-type deaminase" evidence="15">
    <location>
        <begin position="1"/>
        <end position="123"/>
    </location>
</feature>
<evidence type="ECO:0000256" key="2">
    <source>
        <dbReference type="ARBA" id="ARBA00004882"/>
    </source>
</evidence>
<dbReference type="NCBIfam" id="TIGR00326">
    <property type="entry name" value="eubact_ribD"/>
    <property type="match status" value="1"/>
</dbReference>
<dbReference type="GO" id="GO:0008703">
    <property type="term" value="F:5-amino-6-(5-phosphoribosylamino)uracil reductase activity"/>
    <property type="evidence" value="ECO:0007669"/>
    <property type="project" value="UniProtKB-EC"/>
</dbReference>
<keyword evidence="10 14" id="KW-0560">Oxidoreductase</keyword>
<keyword evidence="14 16" id="KW-0378">Hydrolase</keyword>
<name>A0ABV1HL79_9FIRM</name>
<dbReference type="Gene3D" id="3.40.430.10">
    <property type="entry name" value="Dihydrofolate Reductase, subunit A"/>
    <property type="match status" value="1"/>
</dbReference>
<evidence type="ECO:0000256" key="11">
    <source>
        <dbReference type="ARBA" id="ARBA00023268"/>
    </source>
</evidence>
<proteinExistence type="inferred from homology"/>
<keyword evidence="17" id="KW-1185">Reference proteome</keyword>
<dbReference type="EC" id="1.1.1.193" evidence="14"/>
<dbReference type="Pfam" id="PF01872">
    <property type="entry name" value="RibD_C"/>
    <property type="match status" value="1"/>
</dbReference>
<keyword evidence="6 14" id="KW-0686">Riboflavin biosynthesis</keyword>
<comment type="similarity">
    <text evidence="4 14">In the N-terminal section; belongs to the cytidine and deoxycytidylate deaminase family.</text>
</comment>
<evidence type="ECO:0000256" key="8">
    <source>
        <dbReference type="ARBA" id="ARBA00022833"/>
    </source>
</evidence>
<dbReference type="SUPFAM" id="SSF53927">
    <property type="entry name" value="Cytidine deaminase-like"/>
    <property type="match status" value="1"/>
</dbReference>
<dbReference type="SUPFAM" id="SSF53597">
    <property type="entry name" value="Dihydrofolate reductase-like"/>
    <property type="match status" value="1"/>
</dbReference>